<accession>A0A0D9YBS7</accession>
<dbReference type="Proteomes" id="UP000026961">
    <property type="component" value="Chromosome 1"/>
</dbReference>
<keyword evidence="3" id="KW-1185">Reference proteome</keyword>
<reference evidence="2" key="3">
    <citation type="submission" date="2018-05" db="EMBL/GenBank/DDBJ databases">
        <title>OgluRS3 (Oryza glumaepatula Reference Sequence Version 3).</title>
        <authorList>
            <person name="Zhang J."/>
            <person name="Kudrna D."/>
            <person name="Lee S."/>
            <person name="Talag J."/>
            <person name="Welchert J."/>
            <person name="Wing R.A."/>
        </authorList>
    </citation>
    <scope>NUCLEOTIDE SEQUENCE [LARGE SCALE GENOMIC DNA]</scope>
</reference>
<dbReference type="EnsemblPlants" id="OGLUM01G26730.1">
    <property type="protein sequence ID" value="OGLUM01G26730.1"/>
    <property type="gene ID" value="OGLUM01G26730"/>
</dbReference>
<dbReference type="HOGENOM" id="CLU_1009617_0_0_1"/>
<dbReference type="AlphaFoldDB" id="A0A0D9YBS7"/>
<name>A0A0D9YBS7_9ORYZ</name>
<feature type="region of interest" description="Disordered" evidence="1">
    <location>
        <begin position="24"/>
        <end position="86"/>
    </location>
</feature>
<organism evidence="2">
    <name type="scientific">Oryza glumipatula</name>
    <dbReference type="NCBI Taxonomy" id="40148"/>
    <lineage>
        <taxon>Eukaryota</taxon>
        <taxon>Viridiplantae</taxon>
        <taxon>Streptophyta</taxon>
        <taxon>Embryophyta</taxon>
        <taxon>Tracheophyta</taxon>
        <taxon>Spermatophyta</taxon>
        <taxon>Magnoliopsida</taxon>
        <taxon>Liliopsida</taxon>
        <taxon>Poales</taxon>
        <taxon>Poaceae</taxon>
        <taxon>BOP clade</taxon>
        <taxon>Oryzoideae</taxon>
        <taxon>Oryzeae</taxon>
        <taxon>Oryzinae</taxon>
        <taxon>Oryza</taxon>
    </lineage>
</organism>
<evidence type="ECO:0000313" key="2">
    <source>
        <dbReference type="EnsemblPlants" id="OGLUM01G26730.1"/>
    </source>
</evidence>
<proteinExistence type="predicted"/>
<reference evidence="2" key="2">
    <citation type="submission" date="2015-04" db="UniProtKB">
        <authorList>
            <consortium name="EnsemblPlants"/>
        </authorList>
    </citation>
    <scope>IDENTIFICATION</scope>
</reference>
<reference evidence="2" key="1">
    <citation type="submission" date="2013-08" db="EMBL/GenBank/DDBJ databases">
        <title>Oryza genome evolution.</title>
        <authorList>
            <person name="Wing R.A."/>
            <person name="Panaud O."/>
            <person name="Oliveira A.C."/>
        </authorList>
    </citation>
    <scope>NUCLEOTIDE SEQUENCE</scope>
</reference>
<evidence type="ECO:0000313" key="3">
    <source>
        <dbReference type="Proteomes" id="UP000026961"/>
    </source>
</evidence>
<sequence length="276" mass="29673">MLLLAVFMLPPYFAYRLASSRSPPRRWRTSLARSSSSRASSGIGEQAGGEEGGEPEGRGGEGEGDRLARRARRPQPGRAASVGKEKRRAWFGKEAARLASGGGEAAAVAGPVRQWCAGQVASNPVASMKRTRLSELNLGEKGRMGEFPRDPAFPLLRFSARQRLFFPMSLWTTEEEMATTMDGTNPMLSIPSHSSLPNLEVPIPARPVLILATGGGCSSHRRHPRVLDGGVGQKEVFGVVQVVVVSRSARASSFATMPMSSPVARLPCCYDLSCCF</sequence>
<protein>
    <submittedName>
        <fullName evidence="2">Uncharacterized protein</fullName>
    </submittedName>
</protein>
<dbReference type="Gramene" id="OGLUM01G26730.1">
    <property type="protein sequence ID" value="OGLUM01G26730.1"/>
    <property type="gene ID" value="OGLUM01G26730"/>
</dbReference>
<evidence type="ECO:0000256" key="1">
    <source>
        <dbReference type="SAM" id="MobiDB-lite"/>
    </source>
</evidence>
<feature type="compositionally biased region" description="Low complexity" evidence="1">
    <location>
        <begin position="29"/>
        <end position="41"/>
    </location>
</feature>
<feature type="compositionally biased region" description="Basic and acidic residues" evidence="1">
    <location>
        <begin position="55"/>
        <end position="68"/>
    </location>
</feature>